<dbReference type="Proteomes" id="UP001215598">
    <property type="component" value="Unassembled WGS sequence"/>
</dbReference>
<proteinExistence type="predicted"/>
<organism evidence="2 3">
    <name type="scientific">Mycena metata</name>
    <dbReference type="NCBI Taxonomy" id="1033252"/>
    <lineage>
        <taxon>Eukaryota</taxon>
        <taxon>Fungi</taxon>
        <taxon>Dikarya</taxon>
        <taxon>Basidiomycota</taxon>
        <taxon>Agaricomycotina</taxon>
        <taxon>Agaricomycetes</taxon>
        <taxon>Agaricomycetidae</taxon>
        <taxon>Agaricales</taxon>
        <taxon>Marasmiineae</taxon>
        <taxon>Mycenaceae</taxon>
        <taxon>Mycena</taxon>
    </lineage>
</organism>
<protein>
    <submittedName>
        <fullName evidence="2">Uncharacterized protein</fullName>
    </submittedName>
</protein>
<dbReference type="EMBL" id="JARKIB010000144">
    <property type="protein sequence ID" value="KAJ7732523.1"/>
    <property type="molecule type" value="Genomic_DNA"/>
</dbReference>
<name>A0AAD7I0U5_9AGAR</name>
<evidence type="ECO:0000313" key="2">
    <source>
        <dbReference type="EMBL" id="KAJ7732523.1"/>
    </source>
</evidence>
<keyword evidence="3" id="KW-1185">Reference proteome</keyword>
<comment type="caution">
    <text evidence="2">The sequence shown here is derived from an EMBL/GenBank/DDBJ whole genome shotgun (WGS) entry which is preliminary data.</text>
</comment>
<feature type="region of interest" description="Disordered" evidence="1">
    <location>
        <begin position="59"/>
        <end position="106"/>
    </location>
</feature>
<reference evidence="2" key="1">
    <citation type="submission" date="2023-03" db="EMBL/GenBank/DDBJ databases">
        <title>Massive genome expansion in bonnet fungi (Mycena s.s.) driven by repeated elements and novel gene families across ecological guilds.</title>
        <authorList>
            <consortium name="Lawrence Berkeley National Laboratory"/>
            <person name="Harder C.B."/>
            <person name="Miyauchi S."/>
            <person name="Viragh M."/>
            <person name="Kuo A."/>
            <person name="Thoen E."/>
            <person name="Andreopoulos B."/>
            <person name="Lu D."/>
            <person name="Skrede I."/>
            <person name="Drula E."/>
            <person name="Henrissat B."/>
            <person name="Morin E."/>
            <person name="Kohler A."/>
            <person name="Barry K."/>
            <person name="LaButti K."/>
            <person name="Morin E."/>
            <person name="Salamov A."/>
            <person name="Lipzen A."/>
            <person name="Mereny Z."/>
            <person name="Hegedus B."/>
            <person name="Baldrian P."/>
            <person name="Stursova M."/>
            <person name="Weitz H."/>
            <person name="Taylor A."/>
            <person name="Grigoriev I.V."/>
            <person name="Nagy L.G."/>
            <person name="Martin F."/>
            <person name="Kauserud H."/>
        </authorList>
    </citation>
    <scope>NUCLEOTIDE SEQUENCE</scope>
    <source>
        <strain evidence="2">CBHHK182m</strain>
    </source>
</reference>
<feature type="compositionally biased region" description="Basic and acidic residues" evidence="1">
    <location>
        <begin position="59"/>
        <end position="82"/>
    </location>
</feature>
<evidence type="ECO:0000256" key="1">
    <source>
        <dbReference type="SAM" id="MobiDB-lite"/>
    </source>
</evidence>
<gene>
    <name evidence="2" type="ORF">B0H16DRAFT_1893032</name>
</gene>
<accession>A0AAD7I0U5</accession>
<sequence length="177" mass="19597">MQILDTWPLTARKLFPALILSSFPTLTIRVYQHRWTPTPANTSQEPLYKVSREVDSPFARVEEDWSDNGTDKGETDYEREDAQGSVEVEQDGNKSTENSDANEDEGLLNVCTEPCGQNTAEARQEPAHSVGHAPNPADSHVLRTGIGFIHRIIGGLQRGLVIESENLDTVPISPFLV</sequence>
<dbReference type="AlphaFoldDB" id="A0AAD7I0U5"/>
<evidence type="ECO:0000313" key="3">
    <source>
        <dbReference type="Proteomes" id="UP001215598"/>
    </source>
</evidence>